<gene>
    <name evidence="1" type="ORF">IV38_GL000404</name>
    <name evidence="2" type="ORF">IV40_GL000264</name>
</gene>
<dbReference type="PANTHER" id="PTHR36849">
    <property type="entry name" value="CYTOPLASMIC PROTEIN-RELATED"/>
    <property type="match status" value="1"/>
</dbReference>
<accession>A0A0R2FLM0</accession>
<dbReference type="EMBL" id="JQAT01000001">
    <property type="protein sequence ID" value="KRN29519.1"/>
    <property type="molecule type" value="Genomic_DNA"/>
</dbReference>
<evidence type="ECO:0008006" key="5">
    <source>
        <dbReference type="Google" id="ProtNLM"/>
    </source>
</evidence>
<evidence type="ECO:0000313" key="1">
    <source>
        <dbReference type="EMBL" id="KRN29519.1"/>
    </source>
</evidence>
<dbReference type="RefSeq" id="WP_057768560.1">
    <property type="nucleotide sequence ID" value="NZ_JQAT01000001.1"/>
</dbReference>
<protein>
    <recommendedName>
        <fullName evidence="5">DUF488 domain-containing protein</fullName>
    </recommendedName>
</protein>
<dbReference type="AlphaFoldDB" id="A0A0R2FLM0"/>
<dbReference type="InterPro" id="IPR052552">
    <property type="entry name" value="YeaO-like"/>
</dbReference>
<keyword evidence="3" id="KW-1185">Reference proteome</keyword>
<dbReference type="Proteomes" id="UP000051645">
    <property type="component" value="Unassembled WGS sequence"/>
</dbReference>
<dbReference type="EMBL" id="JQAZ01000001">
    <property type="protein sequence ID" value="KRN33951.1"/>
    <property type="molecule type" value="Genomic_DNA"/>
</dbReference>
<dbReference type="Proteomes" id="UP000051751">
    <property type="component" value="Unassembled WGS sequence"/>
</dbReference>
<evidence type="ECO:0000313" key="3">
    <source>
        <dbReference type="Proteomes" id="UP000051645"/>
    </source>
</evidence>
<organism evidence="1 4">
    <name type="scientific">Lactobacillus selangorensis</name>
    <dbReference type="NCBI Taxonomy" id="81857"/>
    <lineage>
        <taxon>Bacteria</taxon>
        <taxon>Bacillati</taxon>
        <taxon>Bacillota</taxon>
        <taxon>Bacilli</taxon>
        <taxon>Lactobacillales</taxon>
        <taxon>Lactobacillaceae</taxon>
        <taxon>Lactobacillus</taxon>
    </lineage>
</organism>
<comment type="caution">
    <text evidence="1">The sequence shown here is derived from an EMBL/GenBank/DDBJ whole genome shotgun (WGS) entry which is preliminary data.</text>
</comment>
<dbReference type="Pfam" id="PF22752">
    <property type="entry name" value="DUF488-N3i"/>
    <property type="match status" value="1"/>
</dbReference>
<proteinExistence type="predicted"/>
<reference evidence="3 4" key="1">
    <citation type="journal article" date="2015" name="Genome Announc.">
        <title>Expanding the biotechnology potential of lactobacilli through comparative genomics of 213 strains and associated genera.</title>
        <authorList>
            <person name="Sun Z."/>
            <person name="Harris H.M."/>
            <person name="McCann A."/>
            <person name="Guo C."/>
            <person name="Argimon S."/>
            <person name="Zhang W."/>
            <person name="Yang X."/>
            <person name="Jeffery I.B."/>
            <person name="Cooney J.C."/>
            <person name="Kagawa T.F."/>
            <person name="Liu W."/>
            <person name="Song Y."/>
            <person name="Salvetti E."/>
            <person name="Wrobel A."/>
            <person name="Rasinkangas P."/>
            <person name="Parkhill J."/>
            <person name="Rea M.C."/>
            <person name="O'Sullivan O."/>
            <person name="Ritari J."/>
            <person name="Douillard F.P."/>
            <person name="Paul Ross R."/>
            <person name="Yang R."/>
            <person name="Briner A.E."/>
            <person name="Felis G.E."/>
            <person name="de Vos W.M."/>
            <person name="Barrangou R."/>
            <person name="Klaenhammer T.R."/>
            <person name="Caufield P.W."/>
            <person name="Cui Y."/>
            <person name="Zhang H."/>
            <person name="O'Toole P.W."/>
        </authorList>
    </citation>
    <scope>NUCLEOTIDE SEQUENCE [LARGE SCALE GENOMIC DNA]</scope>
    <source>
        <strain evidence="1 4">ATCC BAA-66</strain>
        <strain evidence="2 3">DSM 13344</strain>
    </source>
</reference>
<dbReference type="PATRIC" id="fig|81857.3.peg.409"/>
<dbReference type="PANTHER" id="PTHR36849:SF1">
    <property type="entry name" value="CYTOPLASMIC PROTEIN"/>
    <property type="match status" value="1"/>
</dbReference>
<dbReference type="STRING" id="81857.IV38_GL000404"/>
<sequence>MGQLQIKRAYTAAAPSDGTRLLVDRIWPRGVSKEKAALTDWDKNIAPSTELRQWFVHDPVKFPEFTKRYLAELNQNPAAAQFKQQVQTALKTGNVTLIYGAKDTTHNQAVVLQQWLQK</sequence>
<dbReference type="OrthoDB" id="9790745at2"/>
<name>A0A0R2FLM0_9LACO</name>
<evidence type="ECO:0000313" key="2">
    <source>
        <dbReference type="EMBL" id="KRN33951.1"/>
    </source>
</evidence>
<evidence type="ECO:0000313" key="4">
    <source>
        <dbReference type="Proteomes" id="UP000051751"/>
    </source>
</evidence>